<feature type="transmembrane region" description="Helical" evidence="1">
    <location>
        <begin position="317"/>
        <end position="336"/>
    </location>
</feature>
<evidence type="ECO:0000256" key="1">
    <source>
        <dbReference type="SAM" id="Phobius"/>
    </source>
</evidence>
<evidence type="ECO:0000313" key="3">
    <source>
        <dbReference type="Proteomes" id="UP000294901"/>
    </source>
</evidence>
<feature type="transmembrane region" description="Helical" evidence="1">
    <location>
        <begin position="409"/>
        <end position="427"/>
    </location>
</feature>
<dbReference type="Pfam" id="PF19814">
    <property type="entry name" value="DUF6297"/>
    <property type="match status" value="1"/>
</dbReference>
<comment type="caution">
    <text evidence="2">The sequence shown here is derived from an EMBL/GenBank/DDBJ whole genome shotgun (WGS) entry which is preliminary data.</text>
</comment>
<keyword evidence="1" id="KW-1133">Transmembrane helix</keyword>
<dbReference type="EMBL" id="SNWR01000001">
    <property type="protein sequence ID" value="TDO40530.1"/>
    <property type="molecule type" value="Genomic_DNA"/>
</dbReference>
<name>A0A4R6JUY6_9ACTN</name>
<accession>A0A4R6JUY6</accession>
<reference evidence="2 3" key="1">
    <citation type="submission" date="2019-03" db="EMBL/GenBank/DDBJ databases">
        <title>Sequencing the genomes of 1000 actinobacteria strains.</title>
        <authorList>
            <person name="Klenk H.-P."/>
        </authorList>
    </citation>
    <scope>NUCLEOTIDE SEQUENCE [LARGE SCALE GENOMIC DNA]</scope>
    <source>
        <strain evidence="2 3">DSM 43805</strain>
    </source>
</reference>
<feature type="transmembrane region" description="Helical" evidence="1">
    <location>
        <begin position="382"/>
        <end position="403"/>
    </location>
</feature>
<evidence type="ECO:0000313" key="2">
    <source>
        <dbReference type="EMBL" id="TDO40530.1"/>
    </source>
</evidence>
<gene>
    <name evidence="2" type="ORF">C8E87_4245</name>
</gene>
<sequence>MTRSSQQVPAGSSPRSAVVPLTPVRRWISRTQSSHRERGATLSSLYIGALSIAIIGGMLHRQVGAIFWPSAPDTSALAAASLVAVSYGLLLLALRRLGPLALSRPAAAWLLTAPISRRRLLLPSLRLAGLFVVVIGGLGALAIAGHAAPRAEAGDEVALLVTGGALVGLVLLLVATAAQAGGRWAGALDRLAGLVVAAGLGGLVTAATLDEPAMVDRWLSVSTLLPLTGVAALVVLIALALVIRGLAATPNDRILEASRTAGTLFDTAFGMEPTFLTDMVERRYWARRRLRSTRLFPRLPVLVAQDLVLTLRRRSRLLWLALGALLPVLLSDAPGWVLGAAVLLGCLFAGLTATGNVKTDAGNPVLLRLLGLSSRDAVRQRLWVPGVLAGLWAALALTALDLLGPLSSGPWWALGLTLAPVGAAAAVHRARVGFVRNELLPLDTPMGTLSTGPLLNSVMGPDMLLLGIPGWTAIGSGNLTPTLLLLQAVLGALGAHLYLSGTTGDDRTELSS</sequence>
<dbReference type="AlphaFoldDB" id="A0A4R6JUY6"/>
<feature type="transmembrane region" description="Helical" evidence="1">
    <location>
        <begin position="221"/>
        <end position="243"/>
    </location>
</feature>
<keyword evidence="1" id="KW-0472">Membrane</keyword>
<dbReference type="Proteomes" id="UP000294901">
    <property type="component" value="Unassembled WGS sequence"/>
</dbReference>
<evidence type="ECO:0008006" key="4">
    <source>
        <dbReference type="Google" id="ProtNLM"/>
    </source>
</evidence>
<dbReference type="InterPro" id="IPR046264">
    <property type="entry name" value="DUF6297"/>
</dbReference>
<protein>
    <recommendedName>
        <fullName evidence="4">ABC-2 type transport system permease protein</fullName>
    </recommendedName>
</protein>
<organism evidence="2 3">
    <name type="scientific">Paractinoplanes brasiliensis</name>
    <dbReference type="NCBI Taxonomy" id="52695"/>
    <lineage>
        <taxon>Bacteria</taxon>
        <taxon>Bacillati</taxon>
        <taxon>Actinomycetota</taxon>
        <taxon>Actinomycetes</taxon>
        <taxon>Micromonosporales</taxon>
        <taxon>Micromonosporaceae</taxon>
        <taxon>Paractinoplanes</taxon>
    </lineage>
</organism>
<feature type="transmembrane region" description="Helical" evidence="1">
    <location>
        <begin position="45"/>
        <end position="68"/>
    </location>
</feature>
<keyword evidence="3" id="KW-1185">Reference proteome</keyword>
<feature type="transmembrane region" description="Helical" evidence="1">
    <location>
        <begin position="157"/>
        <end position="178"/>
    </location>
</feature>
<proteinExistence type="predicted"/>
<feature type="transmembrane region" description="Helical" evidence="1">
    <location>
        <begin position="74"/>
        <end position="94"/>
    </location>
</feature>
<dbReference type="RefSeq" id="WP_239079842.1">
    <property type="nucleotide sequence ID" value="NZ_BOMD01000007.1"/>
</dbReference>
<keyword evidence="1" id="KW-0812">Transmembrane</keyword>
<feature type="transmembrane region" description="Helical" evidence="1">
    <location>
        <begin position="342"/>
        <end position="361"/>
    </location>
</feature>
<feature type="transmembrane region" description="Helical" evidence="1">
    <location>
        <begin position="190"/>
        <end position="209"/>
    </location>
</feature>
<feature type="transmembrane region" description="Helical" evidence="1">
    <location>
        <begin position="127"/>
        <end position="145"/>
    </location>
</feature>